<dbReference type="AlphaFoldDB" id="A0A8D3CE64"/>
<accession>A0A8D3CE64</accession>
<dbReference type="SUPFAM" id="SSF49265">
    <property type="entry name" value="Fibronectin type III"/>
    <property type="match status" value="1"/>
</dbReference>
<dbReference type="InterPro" id="IPR003531">
    <property type="entry name" value="Hempt_rcpt_S_F1_CS"/>
</dbReference>
<reference evidence="10" key="2">
    <citation type="submission" date="2025-08" db="UniProtKB">
        <authorList>
            <consortium name="Ensembl"/>
        </authorList>
    </citation>
    <scope>IDENTIFICATION</scope>
</reference>
<evidence type="ECO:0000256" key="2">
    <source>
        <dbReference type="ARBA" id="ARBA00022692"/>
    </source>
</evidence>
<dbReference type="PROSITE" id="PS01355">
    <property type="entry name" value="HEMATOPO_REC_S_F1"/>
    <property type="match status" value="1"/>
</dbReference>
<feature type="compositionally biased region" description="Polar residues" evidence="8">
    <location>
        <begin position="240"/>
        <end position="252"/>
    </location>
</feature>
<dbReference type="GO" id="GO:0009897">
    <property type="term" value="C:external side of plasma membrane"/>
    <property type="evidence" value="ECO:0007669"/>
    <property type="project" value="TreeGrafter"/>
</dbReference>
<dbReference type="GeneTree" id="ENSGT01120000271963"/>
<dbReference type="GO" id="GO:0046427">
    <property type="term" value="P:positive regulation of receptor signaling pathway via JAK-STAT"/>
    <property type="evidence" value="ECO:0007669"/>
    <property type="project" value="TreeGrafter"/>
</dbReference>
<dbReference type="InterPro" id="IPR013783">
    <property type="entry name" value="Ig-like_fold"/>
</dbReference>
<evidence type="ECO:0000256" key="4">
    <source>
        <dbReference type="ARBA" id="ARBA00022989"/>
    </source>
</evidence>
<evidence type="ECO:0000256" key="6">
    <source>
        <dbReference type="ARBA" id="ARBA00023170"/>
    </source>
</evidence>
<organism evidence="10 11">
    <name type="scientific">Scophthalmus maximus</name>
    <name type="common">Turbot</name>
    <name type="synonym">Psetta maxima</name>
    <dbReference type="NCBI Taxonomy" id="52904"/>
    <lineage>
        <taxon>Eukaryota</taxon>
        <taxon>Metazoa</taxon>
        <taxon>Chordata</taxon>
        <taxon>Craniata</taxon>
        <taxon>Vertebrata</taxon>
        <taxon>Euteleostomi</taxon>
        <taxon>Actinopterygii</taxon>
        <taxon>Neopterygii</taxon>
        <taxon>Teleostei</taxon>
        <taxon>Neoteleostei</taxon>
        <taxon>Acanthomorphata</taxon>
        <taxon>Carangaria</taxon>
        <taxon>Pleuronectiformes</taxon>
        <taxon>Pleuronectoidei</taxon>
        <taxon>Scophthalmidae</taxon>
        <taxon>Scophthalmus</taxon>
    </lineage>
</organism>
<dbReference type="Ensembl" id="ENSSMAT00000071846.1">
    <property type="protein sequence ID" value="ENSSMAP00000045572.1"/>
    <property type="gene ID" value="ENSSMAG00000029577.1"/>
</dbReference>
<dbReference type="Proteomes" id="UP000694558">
    <property type="component" value="Chromosome 16"/>
</dbReference>
<gene>
    <name evidence="10" type="primary">il7r</name>
</gene>
<keyword evidence="5" id="KW-0472">Membrane</keyword>
<dbReference type="PANTHER" id="PTHR23037">
    <property type="entry name" value="CYTOKINE RECEPTOR"/>
    <property type="match status" value="1"/>
</dbReference>
<evidence type="ECO:0000256" key="7">
    <source>
        <dbReference type="ARBA" id="ARBA00023180"/>
    </source>
</evidence>
<dbReference type="Gene3D" id="2.60.40.10">
    <property type="entry name" value="Immunoglobulins"/>
    <property type="match status" value="1"/>
</dbReference>
<evidence type="ECO:0000256" key="1">
    <source>
        <dbReference type="ARBA" id="ARBA00004479"/>
    </source>
</evidence>
<feature type="region of interest" description="Disordered" evidence="8">
    <location>
        <begin position="217"/>
        <end position="299"/>
    </location>
</feature>
<comment type="subcellular location">
    <subcellularLocation>
        <location evidence="1">Membrane</location>
        <topology evidence="1">Single-pass type I membrane protein</topology>
    </subcellularLocation>
</comment>
<dbReference type="InterPro" id="IPR036116">
    <property type="entry name" value="FN3_sf"/>
</dbReference>
<evidence type="ECO:0000313" key="10">
    <source>
        <dbReference type="Ensembl" id="ENSSMAP00000045572.1"/>
    </source>
</evidence>
<proteinExistence type="predicted"/>
<reference evidence="10" key="1">
    <citation type="submission" date="2023-05" db="EMBL/GenBank/DDBJ databases">
        <title>High-quality long-read genome of Scophthalmus maximus.</title>
        <authorList>
            <person name="Lien S."/>
            <person name="Martinez P."/>
        </authorList>
    </citation>
    <scope>NUCLEOTIDE SEQUENCE [LARGE SCALE GENOMIC DNA]</scope>
</reference>
<evidence type="ECO:0000256" key="8">
    <source>
        <dbReference type="SAM" id="MobiDB-lite"/>
    </source>
</evidence>
<dbReference type="CDD" id="cd00063">
    <property type="entry name" value="FN3"/>
    <property type="match status" value="1"/>
</dbReference>
<keyword evidence="7" id="KW-0325">Glycoprotein</keyword>
<keyword evidence="3" id="KW-0732">Signal</keyword>
<feature type="domain" description="Fibronectin type-III" evidence="9">
    <location>
        <begin position="52"/>
        <end position="154"/>
    </location>
</feature>
<keyword evidence="2" id="KW-0812">Transmembrane</keyword>
<dbReference type="PROSITE" id="PS50853">
    <property type="entry name" value="FN3"/>
    <property type="match status" value="1"/>
</dbReference>
<evidence type="ECO:0000259" key="9">
    <source>
        <dbReference type="PROSITE" id="PS50853"/>
    </source>
</evidence>
<evidence type="ECO:0000256" key="3">
    <source>
        <dbReference type="ARBA" id="ARBA00022729"/>
    </source>
</evidence>
<sequence>SCSSHMSIEGNSLTCELLRGRDHDGDDDEDDGGTTGPHVVCLSCVGRVSAVKPRRPQVWNVTFDPESNQAVVQVRSPYHNDYLTADNQLFQLHIWTTSTDLIQNITSETHLKMDMEHLWRNTEYQVAVRAIPVKLLAGSWSEWSETSRFLTPAGENQEPAAATTHDDLVSLTLFSLQEEKIFMYMWPNIPHPKDTLVQICKPNKFIHVFSALRVSPTLQPREETEPPLSPDDDALSDDPGSTQSSDCRSTATEELEFSALLSRSSSDGEDGLHSDAPSPVQDPRLGGGGTEAQVFGRGQQEEAYVTMSSFYQIK</sequence>
<keyword evidence="4" id="KW-1133">Transmembrane helix</keyword>
<dbReference type="GO" id="GO:0030097">
    <property type="term" value="P:hemopoiesis"/>
    <property type="evidence" value="ECO:0007669"/>
    <property type="project" value="TreeGrafter"/>
</dbReference>
<dbReference type="PANTHER" id="PTHR23037:SF27">
    <property type="entry name" value="INTERLEUKIN-7 RECEPTOR SUBUNIT ALPHA"/>
    <property type="match status" value="1"/>
</dbReference>
<dbReference type="GO" id="GO:0004896">
    <property type="term" value="F:cytokine receptor activity"/>
    <property type="evidence" value="ECO:0007669"/>
    <property type="project" value="InterPro"/>
</dbReference>
<evidence type="ECO:0000313" key="11">
    <source>
        <dbReference type="Proteomes" id="UP000694558"/>
    </source>
</evidence>
<name>A0A8D3CE64_SCOMX</name>
<protein>
    <recommendedName>
        <fullName evidence="9">Fibronectin type-III domain-containing protein</fullName>
    </recommendedName>
</protein>
<evidence type="ECO:0000256" key="5">
    <source>
        <dbReference type="ARBA" id="ARBA00023136"/>
    </source>
</evidence>
<keyword evidence="6" id="KW-0675">Receptor</keyword>
<dbReference type="InterPro" id="IPR003961">
    <property type="entry name" value="FN3_dom"/>
</dbReference>